<sequence>MPATSTRIRLQPANTSRVPFWGQVLIACFWIAYTLFSMSSDDGVNDYHFLHWVFLVFSFVYLGYVLVHNAPVFGTQSYLEFTPGYIVHKGGLFRAKQAFAAEDIASLDFVAQQLRIKLKAGDQYNLSMREVRGSRRKRTLRDQVRAFAHQHQVPLRDAQPNS</sequence>
<accession>A0A1W1VV65</accession>
<gene>
    <name evidence="2" type="ORF">SAMN00120144_0327</name>
</gene>
<dbReference type="PROSITE" id="PS51257">
    <property type="entry name" value="PROKAR_LIPOPROTEIN"/>
    <property type="match status" value="1"/>
</dbReference>
<dbReference type="OrthoDB" id="851347at2"/>
<dbReference type="Proteomes" id="UP000192266">
    <property type="component" value="Unassembled WGS sequence"/>
</dbReference>
<keyword evidence="1" id="KW-1133">Transmembrane helix</keyword>
<feature type="transmembrane region" description="Helical" evidence="1">
    <location>
        <begin position="49"/>
        <end position="67"/>
    </location>
</feature>
<evidence type="ECO:0000256" key="1">
    <source>
        <dbReference type="SAM" id="Phobius"/>
    </source>
</evidence>
<feature type="transmembrane region" description="Helical" evidence="1">
    <location>
        <begin position="20"/>
        <end position="37"/>
    </location>
</feature>
<organism evidence="2 3">
    <name type="scientific">Hymenobacter roseosalivarius DSM 11622</name>
    <dbReference type="NCBI Taxonomy" id="645990"/>
    <lineage>
        <taxon>Bacteria</taxon>
        <taxon>Pseudomonadati</taxon>
        <taxon>Bacteroidota</taxon>
        <taxon>Cytophagia</taxon>
        <taxon>Cytophagales</taxon>
        <taxon>Hymenobacteraceae</taxon>
        <taxon>Hymenobacter</taxon>
    </lineage>
</organism>
<protein>
    <submittedName>
        <fullName evidence="2">Uncharacterized protein</fullName>
    </submittedName>
</protein>
<keyword evidence="1" id="KW-0472">Membrane</keyword>
<dbReference type="RefSeq" id="WP_084446443.1">
    <property type="nucleotide sequence ID" value="NZ_FWWW01000075.1"/>
</dbReference>
<name>A0A1W1VV65_9BACT</name>
<dbReference type="EMBL" id="FWWW01000075">
    <property type="protein sequence ID" value="SMB97265.1"/>
    <property type="molecule type" value="Genomic_DNA"/>
</dbReference>
<keyword evidence="1" id="KW-0812">Transmembrane</keyword>
<evidence type="ECO:0000313" key="2">
    <source>
        <dbReference type="EMBL" id="SMB97265.1"/>
    </source>
</evidence>
<reference evidence="2 3" key="1">
    <citation type="submission" date="2017-04" db="EMBL/GenBank/DDBJ databases">
        <authorList>
            <person name="Afonso C.L."/>
            <person name="Miller P.J."/>
            <person name="Scott M.A."/>
            <person name="Spackman E."/>
            <person name="Goraichik I."/>
            <person name="Dimitrov K.M."/>
            <person name="Suarez D.L."/>
            <person name="Swayne D.E."/>
        </authorList>
    </citation>
    <scope>NUCLEOTIDE SEQUENCE [LARGE SCALE GENOMIC DNA]</scope>
    <source>
        <strain evidence="2 3">DSM 11622</strain>
    </source>
</reference>
<proteinExistence type="predicted"/>
<dbReference type="AlphaFoldDB" id="A0A1W1VV65"/>
<evidence type="ECO:0000313" key="3">
    <source>
        <dbReference type="Proteomes" id="UP000192266"/>
    </source>
</evidence>
<keyword evidence="3" id="KW-1185">Reference proteome</keyword>